<feature type="compositionally biased region" description="Basic and acidic residues" evidence="1">
    <location>
        <begin position="10"/>
        <end position="29"/>
    </location>
</feature>
<evidence type="ECO:0000256" key="2">
    <source>
        <dbReference type="SAM" id="Phobius"/>
    </source>
</evidence>
<dbReference type="EMBL" id="SDRB02012189">
    <property type="protein sequence ID" value="THF98487.1"/>
    <property type="molecule type" value="Genomic_DNA"/>
</dbReference>
<feature type="region of interest" description="Disordered" evidence="1">
    <location>
        <begin position="1"/>
        <end position="29"/>
    </location>
</feature>
<proteinExistence type="predicted"/>
<feature type="region of interest" description="Disordered" evidence="1">
    <location>
        <begin position="138"/>
        <end position="169"/>
    </location>
</feature>
<reference evidence="3 4" key="1">
    <citation type="journal article" date="2018" name="Proc. Natl. Acad. Sci. U.S.A.">
        <title>Draft genome sequence of Camellia sinensis var. sinensis provides insights into the evolution of the tea genome and tea quality.</title>
        <authorList>
            <person name="Wei C."/>
            <person name="Yang H."/>
            <person name="Wang S."/>
            <person name="Zhao J."/>
            <person name="Liu C."/>
            <person name="Gao L."/>
            <person name="Xia E."/>
            <person name="Lu Y."/>
            <person name="Tai Y."/>
            <person name="She G."/>
            <person name="Sun J."/>
            <person name="Cao H."/>
            <person name="Tong W."/>
            <person name="Gao Q."/>
            <person name="Li Y."/>
            <person name="Deng W."/>
            <person name="Jiang X."/>
            <person name="Wang W."/>
            <person name="Chen Q."/>
            <person name="Zhang S."/>
            <person name="Li H."/>
            <person name="Wu J."/>
            <person name="Wang P."/>
            <person name="Li P."/>
            <person name="Shi C."/>
            <person name="Zheng F."/>
            <person name="Jian J."/>
            <person name="Huang B."/>
            <person name="Shan D."/>
            <person name="Shi M."/>
            <person name="Fang C."/>
            <person name="Yue Y."/>
            <person name="Li F."/>
            <person name="Li D."/>
            <person name="Wei S."/>
            <person name="Han B."/>
            <person name="Jiang C."/>
            <person name="Yin Y."/>
            <person name="Xia T."/>
            <person name="Zhang Z."/>
            <person name="Bennetzen J.L."/>
            <person name="Zhao S."/>
            <person name="Wan X."/>
        </authorList>
    </citation>
    <scope>NUCLEOTIDE SEQUENCE [LARGE SCALE GENOMIC DNA]</scope>
    <source>
        <strain evidence="4">cv. Shuchazao</strain>
        <tissue evidence="3">Leaf</tissue>
    </source>
</reference>
<keyword evidence="2" id="KW-1133">Transmembrane helix</keyword>
<comment type="caution">
    <text evidence="3">The sequence shown here is derived from an EMBL/GenBank/DDBJ whole genome shotgun (WGS) entry which is preliminary data.</text>
</comment>
<feature type="region of interest" description="Disordered" evidence="1">
    <location>
        <begin position="69"/>
        <end position="113"/>
    </location>
</feature>
<keyword evidence="2" id="KW-0472">Membrane</keyword>
<feature type="compositionally biased region" description="Polar residues" evidence="1">
    <location>
        <begin position="138"/>
        <end position="147"/>
    </location>
</feature>
<feature type="compositionally biased region" description="Basic and acidic residues" evidence="1">
    <location>
        <begin position="97"/>
        <end position="107"/>
    </location>
</feature>
<dbReference type="AlphaFoldDB" id="A0A4S4D7X6"/>
<evidence type="ECO:0000313" key="4">
    <source>
        <dbReference type="Proteomes" id="UP000306102"/>
    </source>
</evidence>
<protein>
    <submittedName>
        <fullName evidence="3">Uncharacterized protein</fullName>
    </submittedName>
</protein>
<evidence type="ECO:0000256" key="1">
    <source>
        <dbReference type="SAM" id="MobiDB-lite"/>
    </source>
</evidence>
<sequence length="239" mass="26712">MQKLSALTSEGRRLTRRADVSESTEGHREDSIAMSCSVVAACILFWGVVIAKETYFYYFASDIGRGSHSPSPIPDGQNFPVPSPDPRWGAYHGPRPRPNEDRRDEMTASKAKKLSPLFRSAKTSLPSSQDPTLKQIVSSLDTSSPITPKQRRSTKSPKTRSPSKNSASKAVSYFSAGTLRPHSGGTSLDTIISPDSPEVNDDKYLETFLEMPWFSIMSHNYISLHREEVSRDRKQKWVF</sequence>
<gene>
    <name evidence="3" type="ORF">TEA_005982</name>
</gene>
<feature type="compositionally biased region" description="Basic residues" evidence="1">
    <location>
        <begin position="149"/>
        <end position="158"/>
    </location>
</feature>
<accession>A0A4S4D7X6</accession>
<keyword evidence="4" id="KW-1185">Reference proteome</keyword>
<evidence type="ECO:0000313" key="3">
    <source>
        <dbReference type="EMBL" id="THF98487.1"/>
    </source>
</evidence>
<name>A0A4S4D7X6_CAMSN</name>
<dbReference type="Proteomes" id="UP000306102">
    <property type="component" value="Unassembled WGS sequence"/>
</dbReference>
<keyword evidence="2" id="KW-0812">Transmembrane</keyword>
<organism evidence="3 4">
    <name type="scientific">Camellia sinensis var. sinensis</name>
    <name type="common">China tea</name>
    <dbReference type="NCBI Taxonomy" id="542762"/>
    <lineage>
        <taxon>Eukaryota</taxon>
        <taxon>Viridiplantae</taxon>
        <taxon>Streptophyta</taxon>
        <taxon>Embryophyta</taxon>
        <taxon>Tracheophyta</taxon>
        <taxon>Spermatophyta</taxon>
        <taxon>Magnoliopsida</taxon>
        <taxon>eudicotyledons</taxon>
        <taxon>Gunneridae</taxon>
        <taxon>Pentapetalae</taxon>
        <taxon>asterids</taxon>
        <taxon>Ericales</taxon>
        <taxon>Theaceae</taxon>
        <taxon>Camellia</taxon>
    </lineage>
</organism>
<feature type="transmembrane region" description="Helical" evidence="2">
    <location>
        <begin position="32"/>
        <end position="51"/>
    </location>
</feature>